<name>A0AAN7JZD1_9MYRT</name>
<dbReference type="EMBL" id="JAXIOK010000012">
    <property type="protein sequence ID" value="KAK4758203.1"/>
    <property type="molecule type" value="Genomic_DNA"/>
</dbReference>
<feature type="domain" description="NAC" evidence="5">
    <location>
        <begin position="19"/>
        <end position="45"/>
    </location>
</feature>
<organism evidence="6 7">
    <name type="scientific">Trapa incisa</name>
    <dbReference type="NCBI Taxonomy" id="236973"/>
    <lineage>
        <taxon>Eukaryota</taxon>
        <taxon>Viridiplantae</taxon>
        <taxon>Streptophyta</taxon>
        <taxon>Embryophyta</taxon>
        <taxon>Tracheophyta</taxon>
        <taxon>Spermatophyta</taxon>
        <taxon>Magnoliopsida</taxon>
        <taxon>eudicotyledons</taxon>
        <taxon>Gunneridae</taxon>
        <taxon>Pentapetalae</taxon>
        <taxon>rosids</taxon>
        <taxon>malvids</taxon>
        <taxon>Myrtales</taxon>
        <taxon>Lythraceae</taxon>
        <taxon>Trapa</taxon>
    </lineage>
</organism>
<reference evidence="6 7" key="1">
    <citation type="journal article" date="2023" name="Hortic Res">
        <title>Pangenome of water caltrop reveals structural variations and asymmetric subgenome divergence after allopolyploidization.</title>
        <authorList>
            <person name="Zhang X."/>
            <person name="Chen Y."/>
            <person name="Wang L."/>
            <person name="Yuan Y."/>
            <person name="Fang M."/>
            <person name="Shi L."/>
            <person name="Lu R."/>
            <person name="Comes H.P."/>
            <person name="Ma Y."/>
            <person name="Chen Y."/>
            <person name="Huang G."/>
            <person name="Zhou Y."/>
            <person name="Zheng Z."/>
            <person name="Qiu Y."/>
        </authorList>
    </citation>
    <scope>NUCLEOTIDE SEQUENCE [LARGE SCALE GENOMIC DNA]</scope>
    <source>
        <tissue evidence="6">Roots</tissue>
    </source>
</reference>
<proteinExistence type="predicted"/>
<dbReference type="Proteomes" id="UP001345219">
    <property type="component" value="Chromosome 15"/>
</dbReference>
<comment type="caution">
    <text evidence="6">The sequence shown here is derived from an EMBL/GenBank/DDBJ whole genome shotgun (WGS) entry which is preliminary data.</text>
</comment>
<dbReference type="Pfam" id="PF02365">
    <property type="entry name" value="NAM"/>
    <property type="match status" value="1"/>
</dbReference>
<dbReference type="SUPFAM" id="SSF101941">
    <property type="entry name" value="NAC domain"/>
    <property type="match status" value="1"/>
</dbReference>
<dbReference type="InterPro" id="IPR036093">
    <property type="entry name" value="NAC_dom_sf"/>
</dbReference>
<evidence type="ECO:0000256" key="4">
    <source>
        <dbReference type="ARBA" id="ARBA00023242"/>
    </source>
</evidence>
<accession>A0AAN7JZD1</accession>
<gene>
    <name evidence="6" type="ORF">SAY87_019504</name>
</gene>
<keyword evidence="2" id="KW-0238">DNA-binding</keyword>
<dbReference type="GO" id="GO:0006355">
    <property type="term" value="P:regulation of DNA-templated transcription"/>
    <property type="evidence" value="ECO:0007669"/>
    <property type="project" value="InterPro"/>
</dbReference>
<dbReference type="InterPro" id="IPR003441">
    <property type="entry name" value="NAC-dom"/>
</dbReference>
<keyword evidence="1" id="KW-0805">Transcription regulation</keyword>
<keyword evidence="7" id="KW-1185">Reference proteome</keyword>
<evidence type="ECO:0000259" key="5">
    <source>
        <dbReference type="Pfam" id="PF02365"/>
    </source>
</evidence>
<protein>
    <recommendedName>
        <fullName evidence="5">NAC domain-containing protein</fullName>
    </recommendedName>
</protein>
<sequence length="139" mass="15665">MAGPSQETRQSVAAFFSFPGFRFSPTDEELISYYLEKKMEGCENSVQDRAATIKPQLGLVVYIFQPFLYSDKTWKHVVMEATMSGQYELNREDNRAQSLGNVSNPVFGVVGYVDQENDDDCSLAWTSTSSLIKCLSKLH</sequence>
<keyword evidence="3" id="KW-0804">Transcription</keyword>
<evidence type="ECO:0000256" key="2">
    <source>
        <dbReference type="ARBA" id="ARBA00023125"/>
    </source>
</evidence>
<dbReference type="GO" id="GO:0003677">
    <property type="term" value="F:DNA binding"/>
    <property type="evidence" value="ECO:0007669"/>
    <property type="project" value="UniProtKB-KW"/>
</dbReference>
<evidence type="ECO:0000313" key="6">
    <source>
        <dbReference type="EMBL" id="KAK4758203.1"/>
    </source>
</evidence>
<keyword evidence="4" id="KW-0539">Nucleus</keyword>
<evidence type="ECO:0000313" key="7">
    <source>
        <dbReference type="Proteomes" id="UP001345219"/>
    </source>
</evidence>
<evidence type="ECO:0000256" key="1">
    <source>
        <dbReference type="ARBA" id="ARBA00023015"/>
    </source>
</evidence>
<evidence type="ECO:0000256" key="3">
    <source>
        <dbReference type="ARBA" id="ARBA00023163"/>
    </source>
</evidence>
<dbReference type="AlphaFoldDB" id="A0AAN7JZD1"/>